<feature type="transmembrane region" description="Helical" evidence="1">
    <location>
        <begin position="63"/>
        <end position="82"/>
    </location>
</feature>
<accession>A0AAV4Q4R6</accession>
<dbReference type="Proteomes" id="UP001054945">
    <property type="component" value="Unassembled WGS sequence"/>
</dbReference>
<dbReference type="AlphaFoldDB" id="A0AAV4Q4R6"/>
<reference evidence="2 3" key="1">
    <citation type="submission" date="2021-06" db="EMBL/GenBank/DDBJ databases">
        <title>Caerostris extrusa draft genome.</title>
        <authorList>
            <person name="Kono N."/>
            <person name="Arakawa K."/>
        </authorList>
    </citation>
    <scope>NUCLEOTIDE SEQUENCE [LARGE SCALE GENOMIC DNA]</scope>
</reference>
<keyword evidence="1" id="KW-0812">Transmembrane</keyword>
<keyword evidence="1" id="KW-0472">Membrane</keyword>
<sequence length="114" mass="12664">MRPSICRIKEIGIISENSKYASRSSVERIFEMFDSYYLLPSGVILSTGMMEGKSAAVLTPRLVVKYLSNIFVALLLFALGYGSPSGRTEALLNAGARELEFSLMFQPPFLPLYD</sequence>
<organism evidence="2 3">
    <name type="scientific">Caerostris extrusa</name>
    <name type="common">Bark spider</name>
    <name type="synonym">Caerostris bankana</name>
    <dbReference type="NCBI Taxonomy" id="172846"/>
    <lineage>
        <taxon>Eukaryota</taxon>
        <taxon>Metazoa</taxon>
        <taxon>Ecdysozoa</taxon>
        <taxon>Arthropoda</taxon>
        <taxon>Chelicerata</taxon>
        <taxon>Arachnida</taxon>
        <taxon>Araneae</taxon>
        <taxon>Araneomorphae</taxon>
        <taxon>Entelegynae</taxon>
        <taxon>Araneoidea</taxon>
        <taxon>Araneidae</taxon>
        <taxon>Caerostris</taxon>
    </lineage>
</organism>
<keyword evidence="1" id="KW-1133">Transmembrane helix</keyword>
<name>A0AAV4Q4R6_CAEEX</name>
<proteinExistence type="predicted"/>
<evidence type="ECO:0000256" key="1">
    <source>
        <dbReference type="SAM" id="Phobius"/>
    </source>
</evidence>
<gene>
    <name evidence="2" type="ORF">CEXT_322281</name>
</gene>
<evidence type="ECO:0000313" key="2">
    <source>
        <dbReference type="EMBL" id="GIY03464.1"/>
    </source>
</evidence>
<keyword evidence="3" id="KW-1185">Reference proteome</keyword>
<dbReference type="EMBL" id="BPLR01005581">
    <property type="protein sequence ID" value="GIY03464.1"/>
    <property type="molecule type" value="Genomic_DNA"/>
</dbReference>
<evidence type="ECO:0000313" key="3">
    <source>
        <dbReference type="Proteomes" id="UP001054945"/>
    </source>
</evidence>
<comment type="caution">
    <text evidence="2">The sequence shown here is derived from an EMBL/GenBank/DDBJ whole genome shotgun (WGS) entry which is preliminary data.</text>
</comment>
<protein>
    <submittedName>
        <fullName evidence="2">Uncharacterized protein</fullName>
    </submittedName>
</protein>